<evidence type="ECO:0000256" key="8">
    <source>
        <dbReference type="HAMAP-Rule" id="MF_00083"/>
    </source>
</evidence>
<accession>A0A543NES2</accession>
<keyword evidence="8" id="KW-0963">Cytoplasm</keyword>
<name>A0A543NES2_9ACTN</name>
<dbReference type="CDD" id="cd00462">
    <property type="entry name" value="PTH"/>
    <property type="match status" value="1"/>
</dbReference>
<dbReference type="NCBIfam" id="TIGR00447">
    <property type="entry name" value="pth"/>
    <property type="match status" value="1"/>
</dbReference>
<comment type="function">
    <text evidence="8">Hydrolyzes ribosome-free peptidyl-tRNAs (with 1 or more amino acids incorporated), which drop off the ribosome during protein synthesis, or as a result of ribosome stalling.</text>
</comment>
<evidence type="ECO:0000256" key="2">
    <source>
        <dbReference type="ARBA" id="ARBA00022555"/>
    </source>
</evidence>
<feature type="site" description="Stabilizes the basic form of H active site to accept a proton" evidence="8">
    <location>
        <position position="134"/>
    </location>
</feature>
<keyword evidence="2 8" id="KW-0820">tRNA-binding</keyword>
<evidence type="ECO:0000313" key="13">
    <source>
        <dbReference type="Proteomes" id="UP000317422"/>
    </source>
</evidence>
<feature type="binding site" evidence="8">
    <location>
        <position position="109"/>
    </location>
    <ligand>
        <name>tRNA</name>
        <dbReference type="ChEBI" id="CHEBI:17843"/>
    </ligand>
</feature>
<feature type="active site" description="Proton acceptor" evidence="8">
    <location>
        <position position="62"/>
    </location>
</feature>
<dbReference type="InterPro" id="IPR018171">
    <property type="entry name" value="Pept_tRNA_hydro_CS"/>
</dbReference>
<evidence type="ECO:0000256" key="11">
    <source>
        <dbReference type="SAM" id="MobiDB-lite"/>
    </source>
</evidence>
<dbReference type="AlphaFoldDB" id="A0A543NES2"/>
<dbReference type="SUPFAM" id="SSF53178">
    <property type="entry name" value="Peptidyl-tRNA hydrolase-like"/>
    <property type="match status" value="1"/>
</dbReference>
<feature type="binding site" evidence="8">
    <location>
        <position position="155"/>
    </location>
    <ligand>
        <name>tRNA</name>
        <dbReference type="ChEBI" id="CHEBI:17843"/>
    </ligand>
</feature>
<sequence length="231" mass="24858">MRTRGLPRWLGGRARFGRGETPGPDADGSAEVAPSGENAGEAQRWLVAGLGNPGPKYAGNRHNIGFMVLDALAEQCGERWKRHKTNAQVAEARLEQRPVILAKPQSYMNLSGGPVAGLSRFYRVPLERIVVVHDELDVAYGALRLKRGGGGGGHNGLRSLTSSLGGPDYVRLRMGIGRPPGRTDVAAYVLSDFSTAERKELALTVERGTDAVRTVLAQGLEKAQHVYHTVS</sequence>
<dbReference type="GO" id="GO:0006515">
    <property type="term" value="P:protein quality control for misfolded or incompletely synthesized proteins"/>
    <property type="evidence" value="ECO:0007669"/>
    <property type="project" value="UniProtKB-UniRule"/>
</dbReference>
<evidence type="ECO:0000256" key="5">
    <source>
        <dbReference type="ARBA" id="ARBA00038063"/>
    </source>
</evidence>
<gene>
    <name evidence="8" type="primary">pth</name>
    <name evidence="12" type="ORF">FHX37_0194</name>
</gene>
<proteinExistence type="inferred from homology"/>
<feature type="site" description="Discriminates between blocked and unblocked aminoacyl-tRNA" evidence="8">
    <location>
        <position position="52"/>
    </location>
</feature>
<dbReference type="PROSITE" id="PS01196">
    <property type="entry name" value="PEPT_TRNA_HYDROL_2"/>
    <property type="match status" value="1"/>
</dbReference>
<evidence type="ECO:0000313" key="12">
    <source>
        <dbReference type="EMBL" id="TQN30321.1"/>
    </source>
</evidence>
<dbReference type="Proteomes" id="UP000317422">
    <property type="component" value="Unassembled WGS sequence"/>
</dbReference>
<protein>
    <recommendedName>
        <fullName evidence="7 8">Peptidyl-tRNA hydrolase</fullName>
        <shortName evidence="8">Pth</shortName>
        <ecNumber evidence="1 8">3.1.1.29</ecNumber>
    </recommendedName>
</protein>
<dbReference type="PANTHER" id="PTHR17224:SF1">
    <property type="entry name" value="PEPTIDYL-TRNA HYDROLASE"/>
    <property type="match status" value="1"/>
</dbReference>
<dbReference type="PANTHER" id="PTHR17224">
    <property type="entry name" value="PEPTIDYL-TRNA HYDROLASE"/>
    <property type="match status" value="1"/>
</dbReference>
<dbReference type="EC" id="3.1.1.29" evidence="1 8"/>
<keyword evidence="3 8" id="KW-0378">Hydrolase</keyword>
<dbReference type="OrthoDB" id="9800507at2"/>
<comment type="subunit">
    <text evidence="8">Monomer.</text>
</comment>
<evidence type="ECO:0000256" key="6">
    <source>
        <dbReference type="ARBA" id="ARBA00048707"/>
    </source>
</evidence>
<dbReference type="GO" id="GO:0004045">
    <property type="term" value="F:peptidyl-tRNA hydrolase activity"/>
    <property type="evidence" value="ECO:0007669"/>
    <property type="project" value="UniProtKB-UniRule"/>
</dbReference>
<evidence type="ECO:0000256" key="1">
    <source>
        <dbReference type="ARBA" id="ARBA00013260"/>
    </source>
</evidence>
<reference evidence="12 13" key="1">
    <citation type="submission" date="2019-06" db="EMBL/GenBank/DDBJ databases">
        <title>Sequencing the genomes of 1000 actinobacteria strains.</title>
        <authorList>
            <person name="Klenk H.-P."/>
        </authorList>
    </citation>
    <scope>NUCLEOTIDE SEQUENCE [LARGE SCALE GENOMIC DNA]</scope>
    <source>
        <strain evidence="12 13">DSM 45015</strain>
    </source>
</reference>
<dbReference type="HAMAP" id="MF_00083">
    <property type="entry name" value="Pept_tRNA_hydro_bact"/>
    <property type="match status" value="1"/>
</dbReference>
<feature type="region of interest" description="Disordered" evidence="11">
    <location>
        <begin position="1"/>
        <end position="38"/>
    </location>
</feature>
<feature type="binding site" evidence="8">
    <location>
        <position position="57"/>
    </location>
    <ligand>
        <name>tRNA</name>
        <dbReference type="ChEBI" id="CHEBI:17843"/>
    </ligand>
</feature>
<keyword evidence="4 8" id="KW-0694">RNA-binding</keyword>
<organism evidence="12 13">
    <name type="scientific">Haloactinospora alba</name>
    <dbReference type="NCBI Taxonomy" id="405555"/>
    <lineage>
        <taxon>Bacteria</taxon>
        <taxon>Bacillati</taxon>
        <taxon>Actinomycetota</taxon>
        <taxon>Actinomycetes</taxon>
        <taxon>Streptosporangiales</taxon>
        <taxon>Nocardiopsidaceae</taxon>
        <taxon>Haloactinospora</taxon>
    </lineage>
</organism>
<comment type="function">
    <text evidence="8">Catalyzes the release of premature peptidyl moieties from peptidyl-tRNA molecules trapped in stalled 50S ribosomal subunits, and thus maintains levels of free tRNAs and 50S ribosomes.</text>
</comment>
<keyword evidence="13" id="KW-1185">Reference proteome</keyword>
<evidence type="ECO:0000256" key="10">
    <source>
        <dbReference type="RuleBase" id="RU004320"/>
    </source>
</evidence>
<dbReference type="Pfam" id="PF01195">
    <property type="entry name" value="Pept_tRNA_hydro"/>
    <property type="match status" value="1"/>
</dbReference>
<dbReference type="Gene3D" id="3.40.50.1470">
    <property type="entry name" value="Peptidyl-tRNA hydrolase"/>
    <property type="match status" value="1"/>
</dbReference>
<evidence type="ECO:0000256" key="4">
    <source>
        <dbReference type="ARBA" id="ARBA00022884"/>
    </source>
</evidence>
<feature type="binding site" evidence="8">
    <location>
        <position position="107"/>
    </location>
    <ligand>
        <name>tRNA</name>
        <dbReference type="ChEBI" id="CHEBI:17843"/>
    </ligand>
</feature>
<evidence type="ECO:0000256" key="9">
    <source>
        <dbReference type="RuleBase" id="RU000673"/>
    </source>
</evidence>
<comment type="similarity">
    <text evidence="5 8 10">Belongs to the PTH family.</text>
</comment>
<comment type="subcellular location">
    <subcellularLocation>
        <location evidence="8">Cytoplasm</location>
    </subcellularLocation>
</comment>
<dbReference type="InterPro" id="IPR001328">
    <property type="entry name" value="Pept_tRNA_hydro"/>
</dbReference>
<dbReference type="GO" id="GO:0000049">
    <property type="term" value="F:tRNA binding"/>
    <property type="evidence" value="ECO:0007669"/>
    <property type="project" value="UniProtKB-UniRule"/>
</dbReference>
<comment type="caution">
    <text evidence="12">The sequence shown here is derived from an EMBL/GenBank/DDBJ whole genome shotgun (WGS) entry which is preliminary data.</text>
</comment>
<dbReference type="GO" id="GO:0072344">
    <property type="term" value="P:rescue of stalled ribosome"/>
    <property type="evidence" value="ECO:0007669"/>
    <property type="project" value="UniProtKB-UniRule"/>
</dbReference>
<dbReference type="PROSITE" id="PS01195">
    <property type="entry name" value="PEPT_TRNA_HYDROL_1"/>
    <property type="match status" value="1"/>
</dbReference>
<dbReference type="InterPro" id="IPR036416">
    <property type="entry name" value="Pept_tRNA_hydro_sf"/>
</dbReference>
<dbReference type="FunFam" id="3.40.50.1470:FF:000001">
    <property type="entry name" value="Peptidyl-tRNA hydrolase"/>
    <property type="match status" value="1"/>
</dbReference>
<dbReference type="EMBL" id="VFQC01000001">
    <property type="protein sequence ID" value="TQN30321.1"/>
    <property type="molecule type" value="Genomic_DNA"/>
</dbReference>
<evidence type="ECO:0000256" key="3">
    <source>
        <dbReference type="ARBA" id="ARBA00022801"/>
    </source>
</evidence>
<evidence type="ECO:0000256" key="7">
    <source>
        <dbReference type="ARBA" id="ARBA00050038"/>
    </source>
</evidence>
<dbReference type="GO" id="GO:0005737">
    <property type="term" value="C:cytoplasm"/>
    <property type="evidence" value="ECO:0007669"/>
    <property type="project" value="UniProtKB-SubCell"/>
</dbReference>
<comment type="catalytic activity">
    <reaction evidence="6 8 9">
        <text>an N-acyl-L-alpha-aminoacyl-tRNA + H2O = an N-acyl-L-amino acid + a tRNA + H(+)</text>
        <dbReference type="Rhea" id="RHEA:54448"/>
        <dbReference type="Rhea" id="RHEA-COMP:10123"/>
        <dbReference type="Rhea" id="RHEA-COMP:13883"/>
        <dbReference type="ChEBI" id="CHEBI:15377"/>
        <dbReference type="ChEBI" id="CHEBI:15378"/>
        <dbReference type="ChEBI" id="CHEBI:59874"/>
        <dbReference type="ChEBI" id="CHEBI:78442"/>
        <dbReference type="ChEBI" id="CHEBI:138191"/>
        <dbReference type="EC" id="3.1.1.29"/>
    </reaction>
</comment>